<reference evidence="4 5" key="1">
    <citation type="submission" date="2019-08" db="EMBL/GenBank/DDBJ databases">
        <title>Bacillus genomes from the desert of Cuatro Cienegas, Coahuila.</title>
        <authorList>
            <person name="Olmedo-Alvarez G."/>
        </authorList>
    </citation>
    <scope>NUCLEOTIDE SEQUENCE [LARGE SCALE GENOMIC DNA]</scope>
    <source>
        <strain evidence="4 5">CH34_1T</strain>
    </source>
</reference>
<feature type="compositionally biased region" description="Basic and acidic residues" evidence="2">
    <location>
        <begin position="58"/>
        <end position="73"/>
    </location>
</feature>
<comment type="caution">
    <text evidence="4">The sequence shown here is derived from an EMBL/GenBank/DDBJ whole genome shotgun (WGS) entry which is preliminary data.</text>
</comment>
<dbReference type="RefSeq" id="WP_148940020.1">
    <property type="nucleotide sequence ID" value="NZ_VTEI01000006.1"/>
</dbReference>
<evidence type="ECO:0000256" key="2">
    <source>
        <dbReference type="SAM" id="MobiDB-lite"/>
    </source>
</evidence>
<evidence type="ECO:0000256" key="1">
    <source>
        <dbReference type="SAM" id="Coils"/>
    </source>
</evidence>
<feature type="coiled-coil region" evidence="1">
    <location>
        <begin position="217"/>
        <end position="244"/>
    </location>
</feature>
<evidence type="ECO:0000313" key="5">
    <source>
        <dbReference type="Proteomes" id="UP000322267"/>
    </source>
</evidence>
<evidence type="ECO:0000313" key="4">
    <source>
        <dbReference type="EMBL" id="TYS16136.1"/>
    </source>
</evidence>
<dbReference type="InterPro" id="IPR050245">
    <property type="entry name" value="PrsA_foldase"/>
</dbReference>
<evidence type="ECO:0000256" key="3">
    <source>
        <dbReference type="SAM" id="SignalP"/>
    </source>
</evidence>
<dbReference type="Pfam" id="PF13624">
    <property type="entry name" value="SurA_N_3"/>
    <property type="match status" value="1"/>
</dbReference>
<feature type="compositionally biased region" description="Acidic residues" evidence="2">
    <location>
        <begin position="23"/>
        <end position="50"/>
    </location>
</feature>
<feature type="chain" id="PRO_5039444778" evidence="3">
    <location>
        <begin position="23"/>
        <end position="264"/>
    </location>
</feature>
<keyword evidence="4" id="KW-0413">Isomerase</keyword>
<feature type="region of interest" description="Disordered" evidence="2">
    <location>
        <begin position="23"/>
        <end position="77"/>
    </location>
</feature>
<dbReference type="PANTHER" id="PTHR47245:SF2">
    <property type="entry name" value="PEPTIDYL-PROLYL CIS-TRANS ISOMERASE HP_0175-RELATED"/>
    <property type="match status" value="1"/>
</dbReference>
<dbReference type="GO" id="GO:0016853">
    <property type="term" value="F:isomerase activity"/>
    <property type="evidence" value="ECO:0007669"/>
    <property type="project" value="UniProtKB-KW"/>
</dbReference>
<dbReference type="PROSITE" id="PS51257">
    <property type="entry name" value="PROKAR_LIPOPROTEIN"/>
    <property type="match status" value="1"/>
</dbReference>
<accession>A0A5D4NS46</accession>
<dbReference type="InterPro" id="IPR027304">
    <property type="entry name" value="Trigger_fact/SurA_dom_sf"/>
</dbReference>
<dbReference type="Proteomes" id="UP000322267">
    <property type="component" value="Unassembled WGS sequence"/>
</dbReference>
<dbReference type="AlphaFoldDB" id="A0A5D4NS46"/>
<gene>
    <name evidence="4" type="ORF">FZC78_12360</name>
</gene>
<feature type="signal peptide" evidence="3">
    <location>
        <begin position="1"/>
        <end position="22"/>
    </location>
</feature>
<dbReference type="Gene3D" id="1.10.4030.10">
    <property type="entry name" value="Porin chaperone SurA, peptide-binding domain"/>
    <property type="match status" value="1"/>
</dbReference>
<sequence>MKNRWKLAMLTGILSLGLAACSDNEENAEEAENNSDVTEEQPAEQTEEQADQAAQMEEMQKKLEEQHIEEDKTVAIVNDEEIKGEAYNSLLTESQMSYQQMGQDPTSEEIAAQLKESTIDSLIGQTLLLQQAEEKGYEANDEEIQQEIATLKEGYEDEAEFEEVLKSSGLSLEDLEAEVAKNIQYTAYIENELTVEEVKEEDVKAYYDEIVEQNSGSEEAEAQIPEYEEVKDRIRQDLESQKTQEVLAAEVEKLRENASIDVKI</sequence>
<keyword evidence="1" id="KW-0175">Coiled coil</keyword>
<keyword evidence="3" id="KW-0732">Signal</keyword>
<dbReference type="SUPFAM" id="SSF109998">
    <property type="entry name" value="Triger factor/SurA peptide-binding domain-like"/>
    <property type="match status" value="1"/>
</dbReference>
<dbReference type="OrthoDB" id="4775280at2"/>
<dbReference type="PANTHER" id="PTHR47245">
    <property type="entry name" value="PEPTIDYLPROLYL ISOMERASE"/>
    <property type="match status" value="1"/>
</dbReference>
<proteinExistence type="predicted"/>
<dbReference type="EMBL" id="VTEI01000006">
    <property type="protein sequence ID" value="TYS16136.1"/>
    <property type="molecule type" value="Genomic_DNA"/>
</dbReference>
<name>A0A5D4NS46_9BACI</name>
<organism evidence="4 5">
    <name type="scientific">Rossellomorea vietnamensis</name>
    <dbReference type="NCBI Taxonomy" id="218284"/>
    <lineage>
        <taxon>Bacteria</taxon>
        <taxon>Bacillati</taxon>
        <taxon>Bacillota</taxon>
        <taxon>Bacilli</taxon>
        <taxon>Bacillales</taxon>
        <taxon>Bacillaceae</taxon>
        <taxon>Rossellomorea</taxon>
    </lineage>
</organism>
<protein>
    <submittedName>
        <fullName evidence="4">Peptidylprolyl isomerase</fullName>
    </submittedName>
</protein>